<dbReference type="Pfam" id="PF00946">
    <property type="entry name" value="Mononeg_RNA_pol"/>
    <property type="match status" value="1"/>
</dbReference>
<keyword evidence="7" id="KW-0808">Transferase</keyword>
<evidence type="ECO:0000256" key="12">
    <source>
        <dbReference type="ARBA" id="ARBA00022840"/>
    </source>
</evidence>
<reference evidence="28 29" key="1">
    <citation type="journal article" date="2015" name="Elife">
        <title>Unprecedented genomic diversity of RNA viruses in arthropods reveals the ancestry of negative-sense RNA viruses.</title>
        <authorList>
            <person name="Li C.X."/>
            <person name="Shi M."/>
            <person name="Tian J.H."/>
            <person name="Lin X.D."/>
            <person name="Kang Y.J."/>
            <person name="Chen L.J."/>
            <person name="Qin X.C."/>
            <person name="Xu J."/>
            <person name="Holmes E.C."/>
            <person name="Zhang Y.Z."/>
        </authorList>
    </citation>
    <scope>NUCLEOTIDE SEQUENCE [LARGE SCALE GENOMIC DNA]</scope>
    <source>
        <strain evidence="28 29">QSA05</strain>
    </source>
</reference>
<evidence type="ECO:0000313" key="29">
    <source>
        <dbReference type="Proteomes" id="UP000270875"/>
    </source>
</evidence>
<evidence type="ECO:0000256" key="11">
    <source>
        <dbReference type="ARBA" id="ARBA00022801"/>
    </source>
</evidence>
<keyword evidence="10" id="KW-0547">Nucleotide-binding</keyword>
<evidence type="ECO:0000256" key="9">
    <source>
        <dbReference type="ARBA" id="ARBA00022695"/>
    </source>
</evidence>
<keyword evidence="13" id="KW-0946">Virion</keyword>
<keyword evidence="11" id="KW-0378">Hydrolase</keyword>
<protein>
    <recommendedName>
        <fullName evidence="21">Replicase</fullName>
        <ecNumber evidence="19">2.1.1.375</ecNumber>
        <ecNumber evidence="2">2.7.7.48</ecNumber>
        <ecNumber evidence="3">2.7.7.88</ecNumber>
    </recommendedName>
    <alternativeName>
        <fullName evidence="20">Transcriptase</fullName>
    </alternativeName>
</protein>
<evidence type="ECO:0000256" key="18">
    <source>
        <dbReference type="ARBA" id="ARBA00024499"/>
    </source>
</evidence>
<comment type="catalytic activity">
    <reaction evidence="24">
        <text>GTP + H2O = GDP + phosphate + H(+)</text>
        <dbReference type="Rhea" id="RHEA:19669"/>
        <dbReference type="ChEBI" id="CHEBI:15377"/>
        <dbReference type="ChEBI" id="CHEBI:15378"/>
        <dbReference type="ChEBI" id="CHEBI:37565"/>
        <dbReference type="ChEBI" id="CHEBI:43474"/>
        <dbReference type="ChEBI" id="CHEBI:58189"/>
    </reaction>
</comment>
<dbReference type="GO" id="GO:0016787">
    <property type="term" value="F:hydrolase activity"/>
    <property type="evidence" value="ECO:0007669"/>
    <property type="project" value="UniProtKB-KW"/>
</dbReference>
<dbReference type="Pfam" id="PF14318">
    <property type="entry name" value="Mononeg_mRNAcap"/>
    <property type="match status" value="1"/>
</dbReference>
<evidence type="ECO:0000256" key="7">
    <source>
        <dbReference type="ARBA" id="ARBA00022679"/>
    </source>
</evidence>
<dbReference type="GO" id="GO:0005524">
    <property type="term" value="F:ATP binding"/>
    <property type="evidence" value="ECO:0007669"/>
    <property type="project" value="UniProtKB-KW"/>
</dbReference>
<keyword evidence="9" id="KW-0548">Nucleotidyltransferase</keyword>
<evidence type="ECO:0000256" key="22">
    <source>
        <dbReference type="ARBA" id="ARBA00047332"/>
    </source>
</evidence>
<evidence type="ECO:0000256" key="16">
    <source>
        <dbReference type="ARBA" id="ARBA00023268"/>
    </source>
</evidence>
<dbReference type="EC" id="2.7.7.48" evidence="2"/>
<evidence type="ECO:0000256" key="5">
    <source>
        <dbReference type="ARBA" id="ARBA00022603"/>
    </source>
</evidence>
<keyword evidence="12" id="KW-0067">ATP-binding</keyword>
<dbReference type="RefSeq" id="YP_010084240.1">
    <property type="nucleotide sequence ID" value="NC_055111.1"/>
</dbReference>
<dbReference type="InterPro" id="IPR014023">
    <property type="entry name" value="Mononeg_RNA_pol_cat"/>
</dbReference>
<dbReference type="PROSITE" id="PS51590">
    <property type="entry name" value="SAM_MT_MNV_L"/>
    <property type="match status" value="1"/>
</dbReference>
<dbReference type="EC" id="2.1.1.375" evidence="19"/>
<comment type="catalytic activity">
    <reaction evidence="23">
        <text>a 5'-end (5'-triphosphoguanosine)-adenylyl-adenylyl-cytidylyl-adenosine in mRNA + 2 S-adenosyl-L-methionine = a 5'-end (N(7)-methyl 5'-triphosphoguanosine)-(2'-O-methyladenylyl)-adenylyl-cytidylyl-adenosine in mRNA + 2 S-adenosyl-L-homocysteine + H(+)</text>
        <dbReference type="Rhea" id="RHEA:65376"/>
        <dbReference type="Rhea" id="RHEA-COMP:16797"/>
        <dbReference type="Rhea" id="RHEA-COMP:16798"/>
        <dbReference type="ChEBI" id="CHEBI:15378"/>
        <dbReference type="ChEBI" id="CHEBI:57856"/>
        <dbReference type="ChEBI" id="CHEBI:59789"/>
        <dbReference type="ChEBI" id="CHEBI:156483"/>
        <dbReference type="ChEBI" id="CHEBI:156484"/>
        <dbReference type="EC" id="2.1.1.375"/>
    </reaction>
</comment>
<keyword evidence="14" id="KW-0693">Viral RNA replication</keyword>
<comment type="catalytic activity">
    <reaction evidence="18">
        <text>a 5'-end (5'-triphosphoguanosine)-(2'-O-methyladenylyl)-adenylyl-cytidylyl-adenosine in mRNA + S-adenosyl-L-methionine = a 5'-end (N(7)-methyl 5'-triphosphoguanosine)-(2'-O-methyladenylyl)-adenylyl-cytidylyl-adenosine in mRNA + S-adenosyl-L-homocysteine</text>
        <dbReference type="Rhea" id="RHEA:65440"/>
        <dbReference type="Rhea" id="RHEA-COMP:16798"/>
        <dbReference type="Rhea" id="RHEA-COMP:16801"/>
        <dbReference type="ChEBI" id="CHEBI:57856"/>
        <dbReference type="ChEBI" id="CHEBI:59789"/>
        <dbReference type="ChEBI" id="CHEBI:156482"/>
        <dbReference type="ChEBI" id="CHEBI:156483"/>
    </reaction>
</comment>
<dbReference type="EMBL" id="KM817638">
    <property type="protein sequence ID" value="AJG39135.1"/>
    <property type="molecule type" value="Viral_cRNA"/>
</dbReference>
<evidence type="ECO:0000256" key="19">
    <source>
        <dbReference type="ARBA" id="ARBA00026099"/>
    </source>
</evidence>
<dbReference type="GeneID" id="65099193"/>
<feature type="non-terminal residue" evidence="28">
    <location>
        <position position="1966"/>
    </location>
</feature>
<dbReference type="PROSITE" id="PS50526">
    <property type="entry name" value="RDRP_SSRNA_NEG_NONSEG"/>
    <property type="match status" value="1"/>
</dbReference>
<accession>A0A0B5KK48</accession>
<evidence type="ECO:0000256" key="2">
    <source>
        <dbReference type="ARBA" id="ARBA00012494"/>
    </source>
</evidence>
<evidence type="ECO:0000256" key="8">
    <source>
        <dbReference type="ARBA" id="ARBA00022691"/>
    </source>
</evidence>
<dbReference type="GO" id="GO:0003968">
    <property type="term" value="F:RNA-directed RNA polymerase activity"/>
    <property type="evidence" value="ECO:0007669"/>
    <property type="project" value="UniProtKB-KW"/>
</dbReference>
<dbReference type="GO" id="GO:0004482">
    <property type="term" value="F:mRNA 5'-cap (guanine-N7-)-methyltransferase activity"/>
    <property type="evidence" value="ECO:0007669"/>
    <property type="project" value="InterPro"/>
</dbReference>
<evidence type="ECO:0000256" key="17">
    <source>
        <dbReference type="ARBA" id="ARBA00024494"/>
    </source>
</evidence>
<evidence type="ECO:0000256" key="1">
    <source>
        <dbReference type="ARBA" id="ARBA00004328"/>
    </source>
</evidence>
<comment type="catalytic activity">
    <reaction evidence="17">
        <text>a 5'-end triphospho-adenylyl-adenylyl-cytidylyl-adenosine in mRNA + GDP + H(+) = a 5'-end (5'-triphosphoguanosine)-adenylyl-adenylyl-cytidylyl-adenosine in mRNA + diphosphate</text>
        <dbReference type="Rhea" id="RHEA:65436"/>
        <dbReference type="Rhea" id="RHEA-COMP:16797"/>
        <dbReference type="Rhea" id="RHEA-COMP:16799"/>
        <dbReference type="ChEBI" id="CHEBI:15378"/>
        <dbReference type="ChEBI" id="CHEBI:33019"/>
        <dbReference type="ChEBI" id="CHEBI:58189"/>
        <dbReference type="ChEBI" id="CHEBI:156484"/>
        <dbReference type="ChEBI" id="CHEBI:156503"/>
        <dbReference type="EC" id="2.7.7.88"/>
    </reaction>
</comment>
<evidence type="ECO:0000256" key="25">
    <source>
        <dbReference type="SAM" id="Phobius"/>
    </source>
</evidence>
<keyword evidence="25" id="KW-1133">Transmembrane helix</keyword>
<evidence type="ECO:0000256" key="13">
    <source>
        <dbReference type="ARBA" id="ARBA00022844"/>
    </source>
</evidence>
<keyword evidence="25" id="KW-0472">Membrane</keyword>
<keyword evidence="4 28" id="KW-0696">RNA-directed RNA polymerase</keyword>
<evidence type="ECO:0000256" key="14">
    <source>
        <dbReference type="ARBA" id="ARBA00022953"/>
    </source>
</evidence>
<dbReference type="EC" id="2.7.7.88" evidence="3"/>
<dbReference type="Proteomes" id="UP000270875">
    <property type="component" value="Segment"/>
</dbReference>
<keyword evidence="6" id="KW-0507">mRNA processing</keyword>
<evidence type="ECO:0000256" key="23">
    <source>
        <dbReference type="ARBA" id="ARBA00047370"/>
    </source>
</evidence>
<evidence type="ECO:0000256" key="3">
    <source>
        <dbReference type="ARBA" id="ARBA00012582"/>
    </source>
</evidence>
<keyword evidence="15" id="KW-0506">mRNA capping</keyword>
<name>A0A0B5KK48_9MONO</name>
<evidence type="ECO:0000256" key="6">
    <source>
        <dbReference type="ARBA" id="ARBA00022664"/>
    </source>
</evidence>
<evidence type="ECO:0000256" key="21">
    <source>
        <dbReference type="ARBA" id="ARBA00031012"/>
    </source>
</evidence>
<evidence type="ECO:0000256" key="4">
    <source>
        <dbReference type="ARBA" id="ARBA00022484"/>
    </source>
</evidence>
<keyword evidence="5" id="KW-0489">Methyltransferase</keyword>
<evidence type="ECO:0000256" key="20">
    <source>
        <dbReference type="ARBA" id="ARBA00030436"/>
    </source>
</evidence>
<gene>
    <name evidence="28" type="primary">L</name>
</gene>
<feature type="domain" description="Mononegavirus-type SAM-dependent 2'-O-MTase" evidence="27">
    <location>
        <begin position="1584"/>
        <end position="1776"/>
    </location>
</feature>
<evidence type="ECO:0000256" key="15">
    <source>
        <dbReference type="ARBA" id="ARBA00023042"/>
    </source>
</evidence>
<comment type="catalytic activity">
    <reaction evidence="22">
        <text>a 5'-end (5'-triphosphoguanosine)-adenylyl-adenylyl-cytidylyl-adenosine in mRNA + S-adenosyl-L-methionine = a 5'-end (5'-triphosphoguanosine)-(2'-O-methyladenylyl)-adenylyl-cytidylyl-adenosine in mRNA + S-adenosyl-L-homocysteine + H(+)</text>
        <dbReference type="Rhea" id="RHEA:65380"/>
        <dbReference type="Rhea" id="RHEA-COMP:16797"/>
        <dbReference type="Rhea" id="RHEA-COMP:16801"/>
        <dbReference type="ChEBI" id="CHEBI:15378"/>
        <dbReference type="ChEBI" id="CHEBI:57856"/>
        <dbReference type="ChEBI" id="CHEBI:59789"/>
        <dbReference type="ChEBI" id="CHEBI:156482"/>
        <dbReference type="ChEBI" id="CHEBI:156484"/>
    </reaction>
</comment>
<feature type="domain" description="RdRp catalytic" evidence="26">
    <location>
        <begin position="574"/>
        <end position="748"/>
    </location>
</feature>
<evidence type="ECO:0000313" key="28">
    <source>
        <dbReference type="EMBL" id="AJG39135.1"/>
    </source>
</evidence>
<comment type="subcellular location">
    <subcellularLocation>
        <location evidence="1">Virion</location>
    </subcellularLocation>
</comment>
<keyword evidence="16" id="KW-0511">Multifunctional enzyme</keyword>
<evidence type="ECO:0000256" key="10">
    <source>
        <dbReference type="ARBA" id="ARBA00022741"/>
    </source>
</evidence>
<evidence type="ECO:0000256" key="24">
    <source>
        <dbReference type="ARBA" id="ARBA00048548"/>
    </source>
</evidence>
<dbReference type="KEGG" id="vg:65099193"/>
<dbReference type="GO" id="GO:0044423">
    <property type="term" value="C:virion component"/>
    <property type="evidence" value="ECO:0007669"/>
    <property type="project" value="UniProtKB-KW"/>
</dbReference>
<dbReference type="InterPro" id="IPR026890">
    <property type="entry name" value="Mononeg_mRNAcap"/>
</dbReference>
<keyword evidence="8" id="KW-0949">S-adenosyl-L-methionine</keyword>
<evidence type="ECO:0000259" key="27">
    <source>
        <dbReference type="PROSITE" id="PS51590"/>
    </source>
</evidence>
<feature type="transmembrane region" description="Helical" evidence="25">
    <location>
        <begin position="1898"/>
        <end position="1916"/>
    </location>
</feature>
<sequence>MDCCSTTFEQDFFEEENDDVKEDVYGSYIQNHLSSPITIDDCEFLLKYDNFYCKRHKKLKEIIKEENIQKTIYSTCKDPYHCLKKYISQENTDNKELQIVFEKLLKTSKIGYFIQMLNFIENCEGISQTVFSNKIDYIYDQLIKNKSLFYNFIEMKKVEILKDKICLNKIKYGSLLEERNLRIEKDIFFFNCPDHGLSIGPTNLFINVLDIVQSRFGLTMYWNLSDINEKYPYSMSELGERLINIFEKLRLILGRQVYKILSLWESLIVGYAINDNNKDLGFNKLFDNTYNNIVNILKEYNLDFPKELIPATRETDLIKLYIEMTGLNKHFGHPCLEIHEGFNTVREHGTEKVPIDDEIVNQSVGIFKRDFIKEYFNKKNKWPPLKKYPKEFDSLIKNNQYPGRHYEFNYHLWNMIEFDEMFEYDYSSDTSELLKDSACAPDFDQWFTPYDHCAFMNLYNKPKPKLEKPLKPIRVIERFLKGDEWELRIKITQLEEGFHDYIDYTAVLCRKEQELKIEGRLFVKQTYIYRLLQTSMEGNIAKQVMKYIPEQTMTDSEIQQTRRLVDTAKQQGIEIEVFNLDLSKWNLKFRHSLVYKFGVAIDDMFGFKQLYRTNHYWFINAHVFNNSRLCPPNYDDNGNPIEGEFFYKNHLGGMEGMRQKLWTIITISLIKLSAEKNNLSIEIMCQGDNQVVTIRYKPSQINHKKELREKFLQCLQEDLLKVNLKLKLEETWFSIRLCEFGKIRYFDGESISAGVKKIHRLIPDINDGVCSFISSLSTINTITESLARFDYTPDSAFILNQFSILNFLHRKEILIKKDPDSIWSAFLFHPTDFGGITLSTYQSHFVRGNDDKLPIWLSILKTLMRVYPEIYKKTLLLNSVQKKLGDINYRKLIEDIFSLNITNLPTIETYFKTLSLEFLNSDYVKNKEVKKLFDIESHCQIESLVKNLITMKPMILSVAHEIIRNSNAGIIFTLRNKFSNIQTINKITQQVNRKDFLDLMKSSNKRLISILRKKMKGYECNFTNKVIREMNCPTKLARELRHDHWNLNMIGETRSNPIHQFYIKSVDSCSDDEINNSILIQLSYEYSCVNKINYLKDGPFAAYLGSATKEKVKKPSLTITSKTTYVKALQQLIMMKTWLKRLNCKNLCLLIDMLLSEKQDIKEKIENEMEEEDWCAQNYGGNILHRFRSLYERNTAIINFLVVAASHFKQSTNKLAGITSGGKDFTIHFQLILLMNIARVMKIKEFNNDKSPQFAAILGCPHCTIEITDVQFDIEAPIKIEQVDSVETHTEVNQDIDFTYYELRFFLSIHLGRLFGRAIDYIFQKCHIDNKLVVSAITLPILSQISVNDFRHIEIKDFICGILQGSSQLRNIFSNLNILEITFSHLKVFHQLSMFIINSKMVKHFLIELKVNCYEHSQITNPDKMSEILFKGIFYNWVENLNYNMNIIINTWFPKDDKIKKHNINIWAYEVFIKYELLEKIKDDSLLFDISKVNKLNKFINKKLNFDRDDRAKNIQEEEILVKFRKLPERPKPFFNQGKCLVVVQPSKPELDFFNIYFRFWNIIDQNDFDQTKIDFKDFVHFFRQKGNISTSISKIIEIIFNFINLNHQVTDIFSLAEGSGSILHGLALIYPESILHYNTLLNPNIDSRPGPDYNECPSIINSELIDNGRLVQFNKLAFGITDIIHPKFIEKISIELEDKESIFLTIDAESIQGGNNFIIIDKYMSIFNNHKNINIMIIKYYMYNGLYPEFDTDYFISFSFKPLSSNPTNTETYYVVLSKDIIDSTTYNKIKELTRFNKSIKSFSKPPKMTLGILSVTYELFPNILNKINHYFNQLPFPNDIYSNLNIQTCDIYCTKFLIIFADMINNINNFTPDKYHLSILIREGGIFSTLIRFVKIFSILFIGTLITNNILLFSKKILTFELDKDLRSKVELIHDTKLSTCYDLKMLLRRYNNSLRNKCKCNLR</sequence>
<proteinExistence type="predicted"/>
<keyword evidence="25" id="KW-0812">Transmembrane</keyword>
<organism evidence="28 29">
    <name type="scientific">Shuangao Fly Virus 2</name>
    <dbReference type="NCBI Taxonomy" id="1608074"/>
    <lineage>
        <taxon>Viruses</taxon>
        <taxon>Riboviria</taxon>
        <taxon>Orthornavirae</taxon>
        <taxon>Negarnaviricota</taxon>
        <taxon>Haploviricotina</taxon>
        <taxon>Monjiviricetes</taxon>
        <taxon>Mononegavirales</taxon>
        <taxon>Xinmoviridae</taxon>
        <taxon>Anphevirus</taxon>
        <taxon>Shuangao anphevirus</taxon>
    </lineage>
</organism>
<dbReference type="InterPro" id="IPR025786">
    <property type="entry name" value="Mononega_L_MeTrfase"/>
</dbReference>
<evidence type="ECO:0000259" key="26">
    <source>
        <dbReference type="PROSITE" id="PS50526"/>
    </source>
</evidence>